<organism evidence="9 10">
    <name type="scientific">Kitasatospora paranensis</name>
    <dbReference type="NCBI Taxonomy" id="258053"/>
    <lineage>
        <taxon>Bacteria</taxon>
        <taxon>Bacillati</taxon>
        <taxon>Actinomycetota</taxon>
        <taxon>Actinomycetes</taxon>
        <taxon>Kitasatosporales</taxon>
        <taxon>Streptomycetaceae</taxon>
        <taxon>Kitasatospora</taxon>
    </lineage>
</organism>
<dbReference type="InterPro" id="IPR036259">
    <property type="entry name" value="MFS_trans_sf"/>
</dbReference>
<feature type="compositionally biased region" description="Low complexity" evidence="7">
    <location>
        <begin position="420"/>
        <end position="431"/>
    </location>
</feature>
<dbReference type="RefSeq" id="WP_345709132.1">
    <property type="nucleotide sequence ID" value="NZ_BAABKV010000001.1"/>
</dbReference>
<comment type="subcellular location">
    <subcellularLocation>
        <location evidence="1">Cell membrane</location>
        <topology evidence="1">Multi-pass membrane protein</topology>
    </subcellularLocation>
</comment>
<keyword evidence="4 8" id="KW-0812">Transmembrane</keyword>
<comment type="caution">
    <text evidence="9">The sequence shown here is derived from an EMBL/GenBank/DDBJ whole genome shotgun (WGS) entry which is preliminary data.</text>
</comment>
<feature type="region of interest" description="Disordered" evidence="7">
    <location>
        <begin position="419"/>
        <end position="469"/>
    </location>
</feature>
<proteinExistence type="predicted"/>
<dbReference type="EMBL" id="JBHTAJ010000013">
    <property type="protein sequence ID" value="MFC7179690.1"/>
    <property type="molecule type" value="Genomic_DNA"/>
</dbReference>
<evidence type="ECO:0000256" key="2">
    <source>
        <dbReference type="ARBA" id="ARBA00022448"/>
    </source>
</evidence>
<keyword evidence="5 8" id="KW-1133">Transmembrane helix</keyword>
<feature type="transmembrane region" description="Helical" evidence="8">
    <location>
        <begin position="58"/>
        <end position="77"/>
    </location>
</feature>
<keyword evidence="6 8" id="KW-0472">Membrane</keyword>
<evidence type="ECO:0000256" key="6">
    <source>
        <dbReference type="ARBA" id="ARBA00023136"/>
    </source>
</evidence>
<feature type="compositionally biased region" description="Low complexity" evidence="7">
    <location>
        <begin position="204"/>
        <end position="222"/>
    </location>
</feature>
<reference evidence="10" key="1">
    <citation type="journal article" date="2019" name="Int. J. Syst. Evol. Microbiol.">
        <title>The Global Catalogue of Microorganisms (GCM) 10K type strain sequencing project: providing services to taxonomists for standard genome sequencing and annotation.</title>
        <authorList>
            <consortium name="The Broad Institute Genomics Platform"/>
            <consortium name="The Broad Institute Genome Sequencing Center for Infectious Disease"/>
            <person name="Wu L."/>
            <person name="Ma J."/>
        </authorList>
    </citation>
    <scope>NUCLEOTIDE SEQUENCE [LARGE SCALE GENOMIC DNA]</scope>
    <source>
        <strain evidence="10">CGMCC 1.12859</strain>
    </source>
</reference>
<dbReference type="InterPro" id="IPR050171">
    <property type="entry name" value="MFS_Transporters"/>
</dbReference>
<keyword evidence="3" id="KW-1003">Cell membrane</keyword>
<evidence type="ECO:0000313" key="10">
    <source>
        <dbReference type="Proteomes" id="UP001596435"/>
    </source>
</evidence>
<feature type="region of interest" description="Disordered" evidence="7">
    <location>
        <begin position="200"/>
        <end position="222"/>
    </location>
</feature>
<keyword evidence="2" id="KW-0813">Transport</keyword>
<evidence type="ECO:0000256" key="7">
    <source>
        <dbReference type="SAM" id="MobiDB-lite"/>
    </source>
</evidence>
<feature type="transmembrane region" description="Helical" evidence="8">
    <location>
        <begin position="262"/>
        <end position="283"/>
    </location>
</feature>
<keyword evidence="10" id="KW-1185">Reference proteome</keyword>
<feature type="transmembrane region" description="Helical" evidence="8">
    <location>
        <begin position="295"/>
        <end position="316"/>
    </location>
</feature>
<evidence type="ECO:0000256" key="8">
    <source>
        <dbReference type="SAM" id="Phobius"/>
    </source>
</evidence>
<dbReference type="PANTHER" id="PTHR23517">
    <property type="entry name" value="RESISTANCE PROTEIN MDTM, PUTATIVE-RELATED-RELATED"/>
    <property type="match status" value="1"/>
</dbReference>
<feature type="transmembrane region" description="Helical" evidence="8">
    <location>
        <begin position="34"/>
        <end position="51"/>
    </location>
</feature>
<dbReference type="Pfam" id="PF07690">
    <property type="entry name" value="MFS_1"/>
    <property type="match status" value="1"/>
</dbReference>
<dbReference type="PANTHER" id="PTHR23517:SF2">
    <property type="entry name" value="MULTIDRUG RESISTANCE PROTEIN MDTH"/>
    <property type="match status" value="1"/>
</dbReference>
<evidence type="ECO:0000313" key="9">
    <source>
        <dbReference type="EMBL" id="MFC7179690.1"/>
    </source>
</evidence>
<dbReference type="Proteomes" id="UP001596435">
    <property type="component" value="Unassembled WGS sequence"/>
</dbReference>
<accession>A0ABW2FQZ8</accession>
<evidence type="ECO:0000256" key="4">
    <source>
        <dbReference type="ARBA" id="ARBA00022692"/>
    </source>
</evidence>
<evidence type="ECO:0000256" key="5">
    <source>
        <dbReference type="ARBA" id="ARBA00022989"/>
    </source>
</evidence>
<evidence type="ECO:0000256" key="1">
    <source>
        <dbReference type="ARBA" id="ARBA00004651"/>
    </source>
</evidence>
<dbReference type="Gene3D" id="1.20.1250.20">
    <property type="entry name" value="MFS general substrate transporter like domains"/>
    <property type="match status" value="1"/>
</dbReference>
<gene>
    <name evidence="9" type="ORF">ACFQMG_08950</name>
</gene>
<name>A0ABW2FQZ8_9ACTN</name>
<evidence type="ECO:0000256" key="3">
    <source>
        <dbReference type="ARBA" id="ARBA00022475"/>
    </source>
</evidence>
<dbReference type="InterPro" id="IPR011701">
    <property type="entry name" value="MFS"/>
</dbReference>
<protein>
    <submittedName>
        <fullName evidence="9">MFS transporter</fullName>
    </submittedName>
</protein>
<dbReference type="SUPFAM" id="SSF103473">
    <property type="entry name" value="MFS general substrate transporter"/>
    <property type="match status" value="1"/>
</dbReference>
<sequence length="469" mass="48255">MTGRDGTGLIAQLRNPPGGRDARVMLAALFVDRSGSGVWGAAAVLYFAFVAHLDARQIGLLLGTAATAGIAGSPLAGRLAARYPLRPLLIGCHLLRAAALCLILSCDRFAALLPMVAVTALGDRGARTLEMIFATRVAGSRRSTYQALSRTASNAGYAVGAAVAAASIALGTRDAYRALVLVDVLSFLVATVLVRRAREPQVEPRGATPDGPAAAAGREQAAPGPWRNGRYLRFVLLDIVMSLDDSVLNVGLPLWLATRTSAPHALVPAFLVINTVLVVVLQLRVSARAEGPRRAVRAVFGYGVLLAACCVAIAVSTRGGPVTASIALTAAAVLVTMAELMRSVSSWELAVSLAPPHSQASYLGVAGMSQSVQKSVGPLVLTGAVMVAGPPGWLLLGGAVAVLSVVQGRGCERFLDDLRTPTAQASPTAPTVLEPDAGRGARGSGRIGRRASGQPLPGRGPANSRNVSS</sequence>